<reference evidence="2 3" key="1">
    <citation type="submission" date="2017-09" db="EMBL/GenBank/DDBJ databases">
        <title>Sphingomonas ginsenosidimutans KACC 14949, whole genome shotgun sequence.</title>
        <authorList>
            <person name="Feng G."/>
            <person name="Zhu H."/>
        </authorList>
    </citation>
    <scope>NUCLEOTIDE SEQUENCE [LARGE SCALE GENOMIC DNA]</scope>
    <source>
        <strain evidence="2 3">KACC 14949</strain>
    </source>
</reference>
<protein>
    <recommendedName>
        <fullName evidence="4">(2Fe-2S) ferredoxin domain-containing protein</fullName>
    </recommendedName>
</protein>
<dbReference type="RefSeq" id="WP_096613464.1">
    <property type="nucleotide sequence ID" value="NZ_NWVD01000007.1"/>
</dbReference>
<gene>
    <name evidence="2" type="ORF">COA17_14500</name>
</gene>
<proteinExistence type="predicted"/>
<accession>A0A2A4HWC2</accession>
<sequence length="106" mass="11166">MKDHVRSHWDAALLVCGKCSKKVGGGFGPKGKQSLTRALRDEPGFGKGRKATIGVVETRCLGICPKGAVTLVDSRRPGRWRIVPAGADVTALALTLGREAAEQAAE</sequence>
<evidence type="ECO:0008006" key="4">
    <source>
        <dbReference type="Google" id="ProtNLM"/>
    </source>
</evidence>
<organism evidence="2 3">
    <name type="scientific">Sphingomonas ginsenosidimutans</name>
    <dbReference type="NCBI Taxonomy" id="862134"/>
    <lineage>
        <taxon>Bacteria</taxon>
        <taxon>Pseudomonadati</taxon>
        <taxon>Pseudomonadota</taxon>
        <taxon>Alphaproteobacteria</taxon>
        <taxon>Sphingomonadales</taxon>
        <taxon>Sphingomonadaceae</taxon>
        <taxon>Sphingomonas</taxon>
    </lineage>
</organism>
<dbReference type="Proteomes" id="UP000218784">
    <property type="component" value="Unassembled WGS sequence"/>
</dbReference>
<evidence type="ECO:0000256" key="1">
    <source>
        <dbReference type="SAM" id="MobiDB-lite"/>
    </source>
</evidence>
<evidence type="ECO:0000313" key="2">
    <source>
        <dbReference type="EMBL" id="PCG08303.1"/>
    </source>
</evidence>
<dbReference type="AlphaFoldDB" id="A0A2A4HWC2"/>
<dbReference type="EMBL" id="NWVD01000007">
    <property type="protein sequence ID" value="PCG08303.1"/>
    <property type="molecule type" value="Genomic_DNA"/>
</dbReference>
<feature type="region of interest" description="Disordered" evidence="1">
    <location>
        <begin position="26"/>
        <end position="47"/>
    </location>
</feature>
<keyword evidence="3" id="KW-1185">Reference proteome</keyword>
<evidence type="ECO:0000313" key="3">
    <source>
        <dbReference type="Proteomes" id="UP000218784"/>
    </source>
</evidence>
<name>A0A2A4HWC2_9SPHN</name>
<comment type="caution">
    <text evidence="2">The sequence shown here is derived from an EMBL/GenBank/DDBJ whole genome shotgun (WGS) entry which is preliminary data.</text>
</comment>